<evidence type="ECO:0000256" key="25">
    <source>
        <dbReference type="ARBA" id="ARBA00049552"/>
    </source>
</evidence>
<evidence type="ECO:0000256" key="16">
    <source>
        <dbReference type="ARBA" id="ARBA00039036"/>
    </source>
</evidence>
<keyword evidence="11" id="KW-0007">Acetylation</keyword>
<dbReference type="GO" id="GO:0005759">
    <property type="term" value="C:mitochondrial matrix"/>
    <property type="evidence" value="ECO:0007669"/>
    <property type="project" value="UniProtKB-SubCell"/>
</dbReference>
<evidence type="ECO:0000313" key="31">
    <source>
        <dbReference type="EMBL" id="KAK0467788.1"/>
    </source>
</evidence>
<dbReference type="RefSeq" id="XP_060338063.1">
    <property type="nucleotide sequence ID" value="XM_060471052.1"/>
</dbReference>
<feature type="domain" description="Acyl-CoA dehydrogenase/oxidase N-terminal" evidence="30">
    <location>
        <begin position="44"/>
        <end position="153"/>
    </location>
</feature>
<dbReference type="InterPro" id="IPR036250">
    <property type="entry name" value="AcylCo_DH-like_C"/>
</dbReference>
<evidence type="ECO:0000256" key="22">
    <source>
        <dbReference type="ARBA" id="ARBA00048592"/>
    </source>
</evidence>
<comment type="pathway">
    <text evidence="15">Amino-acid degradation; L-isoleucine degradation.</text>
</comment>
<evidence type="ECO:0000259" key="28">
    <source>
        <dbReference type="Pfam" id="PF00441"/>
    </source>
</evidence>
<evidence type="ECO:0000313" key="32">
    <source>
        <dbReference type="Proteomes" id="UP001175211"/>
    </source>
</evidence>
<keyword evidence="10" id="KW-0809">Transit peptide</keyword>
<sequence>MFRTSLRALSLKSARSIRAARSFSSTWIRRESEGARIACLDTFTEEELMIRETVQRFANDVVRPKVKEMDENEQMDPSIISGLFEQGLMGIETSAEHGGSESSFTSAIIAIEELAKVDPSVSVLCDVHNTLVNTVLRKYGTEEQKDKWLPQLSESKLGSFCLSESASGSDAFALQTRAKKDGDNYIINGTKMWITNSYEAEIFLIFANIDPTKGYKGITCFIATKDMGIEIAKKEQKLGIRASSTCTLSFDDAKIPAENIIGGEGNGYKIAIEILNEGRIGIAAQMLGLAQGAFALSVPYTYTRSQFGQPIGTFQGMGFQFAEAATQIETARLLTYNAARRKEMGLGFVKEAAMAKWWASKVAESVSGKAIEWMGGVGFTRETGVEKYWRDSKIGAIYEGTSNIQLQTIAKFIQKEYGS</sequence>
<keyword evidence="7 27" id="KW-0285">Flavoprotein</keyword>
<dbReference type="GeneID" id="85354600"/>
<dbReference type="PANTHER" id="PTHR43884">
    <property type="entry name" value="ACYL-COA DEHYDROGENASE"/>
    <property type="match status" value="1"/>
</dbReference>
<dbReference type="PIRSF" id="PIRSF016578">
    <property type="entry name" value="HsaA"/>
    <property type="match status" value="1"/>
</dbReference>
<evidence type="ECO:0000256" key="26">
    <source>
        <dbReference type="ARBA" id="ARBA00051903"/>
    </source>
</evidence>
<dbReference type="InterPro" id="IPR046373">
    <property type="entry name" value="Acyl-CoA_Oxase/DH_mid-dom_sf"/>
</dbReference>
<keyword evidence="13" id="KW-0443">Lipid metabolism</keyword>
<comment type="catalytic activity">
    <reaction evidence="26">
        <text>2-methylpropanoyl-CoA + oxidized [electron-transfer flavoprotein] + H(+) = 2-methylpropenoyl-CoA + reduced [electron-transfer flavoprotein]</text>
        <dbReference type="Rhea" id="RHEA:44180"/>
        <dbReference type="Rhea" id="RHEA-COMP:10685"/>
        <dbReference type="Rhea" id="RHEA-COMP:10686"/>
        <dbReference type="ChEBI" id="CHEBI:15378"/>
        <dbReference type="ChEBI" id="CHEBI:57338"/>
        <dbReference type="ChEBI" id="CHEBI:57692"/>
        <dbReference type="ChEBI" id="CHEBI:58307"/>
        <dbReference type="ChEBI" id="CHEBI:62500"/>
    </reaction>
    <physiologicalReaction direction="left-to-right" evidence="26">
        <dbReference type="Rhea" id="RHEA:44181"/>
    </physiologicalReaction>
</comment>
<evidence type="ECO:0000256" key="23">
    <source>
        <dbReference type="ARBA" id="ARBA00049096"/>
    </source>
</evidence>
<evidence type="ECO:0000256" key="5">
    <source>
        <dbReference type="ARBA" id="ARBA00011881"/>
    </source>
</evidence>
<dbReference type="GO" id="GO:0003853">
    <property type="term" value="F:short-chain 2-methyl fatty acyl-CoA dehydrogenase activity"/>
    <property type="evidence" value="ECO:0007669"/>
    <property type="project" value="UniProtKB-EC"/>
</dbReference>
<evidence type="ECO:0000256" key="8">
    <source>
        <dbReference type="ARBA" id="ARBA00022827"/>
    </source>
</evidence>
<dbReference type="Pfam" id="PF02771">
    <property type="entry name" value="Acyl-CoA_dh_N"/>
    <property type="match status" value="1"/>
</dbReference>
<comment type="subcellular location">
    <subcellularLocation>
        <location evidence="2">Mitochondrion matrix</location>
    </subcellularLocation>
</comment>
<keyword evidence="14" id="KW-0496">Mitochondrion</keyword>
<evidence type="ECO:0000256" key="3">
    <source>
        <dbReference type="ARBA" id="ARBA00005198"/>
    </source>
</evidence>
<comment type="pathway">
    <text evidence="3">Lipid metabolism; mitochondrial fatty acid beta-oxidation.</text>
</comment>
<evidence type="ECO:0000256" key="21">
    <source>
        <dbReference type="ARBA" id="ARBA00048307"/>
    </source>
</evidence>
<evidence type="ECO:0000256" key="19">
    <source>
        <dbReference type="ARBA" id="ARBA00042821"/>
    </source>
</evidence>
<gene>
    <name evidence="31" type="ORF">EV420DRAFT_1501285</name>
</gene>
<comment type="similarity">
    <text evidence="4 27">Belongs to the acyl-CoA dehydrogenase family.</text>
</comment>
<dbReference type="SUPFAM" id="SSF56645">
    <property type="entry name" value="Acyl-CoA dehydrogenase NM domain-like"/>
    <property type="match status" value="1"/>
</dbReference>
<dbReference type="Pfam" id="PF02770">
    <property type="entry name" value="Acyl-CoA_dh_M"/>
    <property type="match status" value="1"/>
</dbReference>
<comment type="subunit">
    <text evidence="5">Homotetramer.</text>
</comment>
<dbReference type="PANTHER" id="PTHR43884:SF1">
    <property type="entry name" value="SHORT_BRANCHED CHAIN SPECIFIC ACYL-COA DEHYDROGENASE, MITOCHONDRIAL"/>
    <property type="match status" value="1"/>
</dbReference>
<dbReference type="InterPro" id="IPR013786">
    <property type="entry name" value="AcylCoA_DH/ox_N"/>
</dbReference>
<dbReference type="EC" id="1.3.8.5" evidence="16"/>
<reference evidence="31" key="1">
    <citation type="submission" date="2023-06" db="EMBL/GenBank/DDBJ databases">
        <authorList>
            <consortium name="Lawrence Berkeley National Laboratory"/>
            <person name="Ahrendt S."/>
            <person name="Sahu N."/>
            <person name="Indic B."/>
            <person name="Wong-Bajracharya J."/>
            <person name="Merenyi Z."/>
            <person name="Ke H.-M."/>
            <person name="Monk M."/>
            <person name="Kocsube S."/>
            <person name="Drula E."/>
            <person name="Lipzen A."/>
            <person name="Balint B."/>
            <person name="Henrissat B."/>
            <person name="Andreopoulos B."/>
            <person name="Martin F.M."/>
            <person name="Harder C.B."/>
            <person name="Rigling D."/>
            <person name="Ford K.L."/>
            <person name="Foster G.D."/>
            <person name="Pangilinan J."/>
            <person name="Papanicolaou A."/>
            <person name="Barry K."/>
            <person name="LaButti K."/>
            <person name="Viragh M."/>
            <person name="Koriabine M."/>
            <person name="Yan M."/>
            <person name="Riley R."/>
            <person name="Champramary S."/>
            <person name="Plett K.L."/>
            <person name="Tsai I.J."/>
            <person name="Slot J."/>
            <person name="Sipos G."/>
            <person name="Plett J."/>
            <person name="Nagy L.G."/>
            <person name="Grigoriev I.V."/>
        </authorList>
    </citation>
    <scope>NUCLEOTIDE SEQUENCE</scope>
    <source>
        <strain evidence="31">CCBAS 213</strain>
    </source>
</reference>
<dbReference type="GO" id="GO:0046395">
    <property type="term" value="P:carboxylic acid catabolic process"/>
    <property type="evidence" value="ECO:0007669"/>
    <property type="project" value="UniProtKB-ARBA"/>
</dbReference>
<dbReference type="FunFam" id="1.20.140.10:FF:000002">
    <property type="entry name" value="Acyl-CoA dehydrogenase short/branched chain"/>
    <property type="match status" value="1"/>
</dbReference>
<dbReference type="PROSITE" id="PS00073">
    <property type="entry name" value="ACYL_COA_DH_2"/>
    <property type="match status" value="1"/>
</dbReference>
<evidence type="ECO:0000256" key="24">
    <source>
        <dbReference type="ARBA" id="ARBA00049192"/>
    </source>
</evidence>
<keyword evidence="6" id="KW-0597">Phosphoprotein</keyword>
<evidence type="ECO:0000256" key="13">
    <source>
        <dbReference type="ARBA" id="ARBA00023098"/>
    </source>
</evidence>
<comment type="caution">
    <text evidence="31">The sequence shown here is derived from an EMBL/GenBank/DDBJ whole genome shotgun (WGS) entry which is preliminary data.</text>
</comment>
<dbReference type="InterPro" id="IPR006089">
    <property type="entry name" value="Acyl-CoA_DH_CS"/>
</dbReference>
<evidence type="ECO:0000256" key="20">
    <source>
        <dbReference type="ARBA" id="ARBA00048235"/>
    </source>
</evidence>
<dbReference type="AlphaFoldDB" id="A0AA39TVM9"/>
<dbReference type="Pfam" id="PF00441">
    <property type="entry name" value="Acyl-CoA_dh_1"/>
    <property type="match status" value="1"/>
</dbReference>
<comment type="catalytic activity">
    <reaction evidence="22">
        <text>(2R)-2-methylbutanoyl-CoA + oxidized [electron-transfer flavoprotein] + H(+) = ethylacryloyl-CoA + reduced [electron-transfer flavoprotein]</text>
        <dbReference type="Rhea" id="RHEA:65296"/>
        <dbReference type="Rhea" id="RHEA-COMP:10685"/>
        <dbReference type="Rhea" id="RHEA-COMP:10686"/>
        <dbReference type="ChEBI" id="CHEBI:15378"/>
        <dbReference type="ChEBI" id="CHEBI:57692"/>
        <dbReference type="ChEBI" id="CHEBI:58307"/>
        <dbReference type="ChEBI" id="CHEBI:156439"/>
        <dbReference type="ChEBI" id="CHEBI:156440"/>
    </reaction>
    <physiologicalReaction direction="left-to-right" evidence="22">
        <dbReference type="Rhea" id="RHEA:65297"/>
    </physiologicalReaction>
</comment>
<dbReference type="FunFam" id="2.40.110.10:FF:000001">
    <property type="entry name" value="Acyl-CoA dehydrogenase, mitochondrial"/>
    <property type="match status" value="1"/>
</dbReference>
<keyword evidence="12 27" id="KW-0560">Oxidoreductase</keyword>
<keyword evidence="9" id="KW-0276">Fatty acid metabolism</keyword>
<evidence type="ECO:0000256" key="4">
    <source>
        <dbReference type="ARBA" id="ARBA00009347"/>
    </source>
</evidence>
<evidence type="ECO:0000256" key="15">
    <source>
        <dbReference type="ARBA" id="ARBA00037895"/>
    </source>
</evidence>
<evidence type="ECO:0000256" key="1">
    <source>
        <dbReference type="ARBA" id="ARBA00001974"/>
    </source>
</evidence>
<evidence type="ECO:0000256" key="18">
    <source>
        <dbReference type="ARBA" id="ARBA00041537"/>
    </source>
</evidence>
<comment type="catalytic activity">
    <reaction evidence="21">
        <text>valproyl-CoA + oxidized [electron-transfer flavoprotein] + H(+) = (2E)-2-propylpent-2-enoyl-CoA + reduced [electron-transfer flavoprotein]</text>
        <dbReference type="Rhea" id="RHEA:65344"/>
        <dbReference type="Rhea" id="RHEA-COMP:10685"/>
        <dbReference type="Rhea" id="RHEA-COMP:10686"/>
        <dbReference type="ChEBI" id="CHEBI:15378"/>
        <dbReference type="ChEBI" id="CHEBI:57692"/>
        <dbReference type="ChEBI" id="CHEBI:58307"/>
        <dbReference type="ChEBI" id="CHEBI:156457"/>
        <dbReference type="ChEBI" id="CHEBI:156458"/>
    </reaction>
    <physiologicalReaction direction="left-to-right" evidence="21">
        <dbReference type="Rhea" id="RHEA:65345"/>
    </physiologicalReaction>
</comment>
<evidence type="ECO:0000256" key="2">
    <source>
        <dbReference type="ARBA" id="ARBA00004305"/>
    </source>
</evidence>
<comment type="catalytic activity">
    <reaction evidence="23">
        <text>butanoyl-CoA + oxidized [electron-transfer flavoprotein] + H(+) = (2E)-butenoyl-CoA + reduced [electron-transfer flavoprotein]</text>
        <dbReference type="Rhea" id="RHEA:24004"/>
        <dbReference type="Rhea" id="RHEA-COMP:10685"/>
        <dbReference type="Rhea" id="RHEA-COMP:10686"/>
        <dbReference type="ChEBI" id="CHEBI:15378"/>
        <dbReference type="ChEBI" id="CHEBI:57332"/>
        <dbReference type="ChEBI" id="CHEBI:57371"/>
        <dbReference type="ChEBI" id="CHEBI:57692"/>
        <dbReference type="ChEBI" id="CHEBI:58307"/>
    </reaction>
    <physiologicalReaction direction="left-to-right" evidence="23">
        <dbReference type="Rhea" id="RHEA:24005"/>
    </physiologicalReaction>
</comment>
<dbReference type="SUPFAM" id="SSF47203">
    <property type="entry name" value="Acyl-CoA dehydrogenase C-terminal domain-like"/>
    <property type="match status" value="1"/>
</dbReference>
<evidence type="ECO:0000256" key="10">
    <source>
        <dbReference type="ARBA" id="ARBA00022946"/>
    </source>
</evidence>
<comment type="catalytic activity">
    <reaction evidence="24">
        <text>hexanoyl-CoA + oxidized [electron-transfer flavoprotein] + H(+) = (2E)-hexenoyl-CoA + reduced [electron-transfer flavoprotein]</text>
        <dbReference type="Rhea" id="RHEA:43464"/>
        <dbReference type="Rhea" id="RHEA-COMP:10685"/>
        <dbReference type="Rhea" id="RHEA-COMP:10686"/>
        <dbReference type="ChEBI" id="CHEBI:15378"/>
        <dbReference type="ChEBI" id="CHEBI:57692"/>
        <dbReference type="ChEBI" id="CHEBI:58307"/>
        <dbReference type="ChEBI" id="CHEBI:62077"/>
        <dbReference type="ChEBI" id="CHEBI:62620"/>
    </reaction>
    <physiologicalReaction direction="left-to-right" evidence="24">
        <dbReference type="Rhea" id="RHEA:43465"/>
    </physiologicalReaction>
</comment>
<evidence type="ECO:0000256" key="6">
    <source>
        <dbReference type="ARBA" id="ARBA00022553"/>
    </source>
</evidence>
<evidence type="ECO:0000256" key="17">
    <source>
        <dbReference type="ARBA" id="ARBA00039850"/>
    </source>
</evidence>
<protein>
    <recommendedName>
        <fullName evidence="17">Short/branched chain specific acyl-CoA dehydrogenase, mitochondrial</fullName>
        <ecNumber evidence="16">1.3.8.5</ecNumber>
    </recommendedName>
    <alternativeName>
        <fullName evidence="19">2-methyl branched chain acyl-CoA dehydrogenase</fullName>
    </alternativeName>
    <alternativeName>
        <fullName evidence="18">2-methylbutyryl-coenzyme A dehydrogenase</fullName>
    </alternativeName>
</protein>
<dbReference type="Proteomes" id="UP001175211">
    <property type="component" value="Unassembled WGS sequence"/>
</dbReference>
<dbReference type="EMBL" id="JAUEPS010000002">
    <property type="protein sequence ID" value="KAK0467788.1"/>
    <property type="molecule type" value="Genomic_DNA"/>
</dbReference>
<name>A0AA39TVM9_ARMTA</name>
<keyword evidence="32" id="KW-1185">Reference proteome</keyword>
<dbReference type="Gene3D" id="1.10.540.10">
    <property type="entry name" value="Acyl-CoA dehydrogenase/oxidase, N-terminal domain"/>
    <property type="match status" value="1"/>
</dbReference>
<feature type="domain" description="Acyl-CoA dehydrogenase/oxidase C-terminal" evidence="28">
    <location>
        <begin position="265"/>
        <end position="413"/>
    </location>
</feature>
<feature type="domain" description="Acyl-CoA oxidase/dehydrogenase middle" evidence="29">
    <location>
        <begin position="159"/>
        <end position="252"/>
    </location>
</feature>
<dbReference type="PROSITE" id="PS00072">
    <property type="entry name" value="ACYL_COA_DH_1"/>
    <property type="match status" value="1"/>
</dbReference>
<evidence type="ECO:0000256" key="12">
    <source>
        <dbReference type="ARBA" id="ARBA00023002"/>
    </source>
</evidence>
<organism evidence="31 32">
    <name type="scientific">Armillaria tabescens</name>
    <name type="common">Ringless honey mushroom</name>
    <name type="synonym">Agaricus tabescens</name>
    <dbReference type="NCBI Taxonomy" id="1929756"/>
    <lineage>
        <taxon>Eukaryota</taxon>
        <taxon>Fungi</taxon>
        <taxon>Dikarya</taxon>
        <taxon>Basidiomycota</taxon>
        <taxon>Agaricomycotina</taxon>
        <taxon>Agaricomycetes</taxon>
        <taxon>Agaricomycetidae</taxon>
        <taxon>Agaricales</taxon>
        <taxon>Marasmiineae</taxon>
        <taxon>Physalacriaceae</taxon>
        <taxon>Desarmillaria</taxon>
    </lineage>
</organism>
<comment type="cofactor">
    <cofactor evidence="1 27">
        <name>FAD</name>
        <dbReference type="ChEBI" id="CHEBI:57692"/>
    </cofactor>
</comment>
<dbReference type="GO" id="GO:0006631">
    <property type="term" value="P:fatty acid metabolic process"/>
    <property type="evidence" value="ECO:0007669"/>
    <property type="project" value="UniProtKB-KW"/>
</dbReference>
<dbReference type="GO" id="GO:0050660">
    <property type="term" value="F:flavin adenine dinucleotide binding"/>
    <property type="evidence" value="ECO:0007669"/>
    <property type="project" value="InterPro"/>
</dbReference>
<evidence type="ECO:0000259" key="30">
    <source>
        <dbReference type="Pfam" id="PF02771"/>
    </source>
</evidence>
<dbReference type="InterPro" id="IPR009100">
    <property type="entry name" value="AcylCoA_DH/oxidase_NM_dom_sf"/>
</dbReference>
<comment type="catalytic activity">
    <reaction evidence="25">
        <text>(2S)-2-methylbutanoyl-CoA + oxidized [electron-transfer flavoprotein] + H(+) = (2E)-2-methylbut-2-enoyl-CoA + reduced [electron-transfer flavoprotein]</text>
        <dbReference type="Rhea" id="RHEA:48256"/>
        <dbReference type="Rhea" id="RHEA-COMP:10685"/>
        <dbReference type="Rhea" id="RHEA-COMP:10686"/>
        <dbReference type="ChEBI" id="CHEBI:15378"/>
        <dbReference type="ChEBI" id="CHEBI:57337"/>
        <dbReference type="ChEBI" id="CHEBI:57692"/>
        <dbReference type="ChEBI" id="CHEBI:58307"/>
        <dbReference type="ChEBI" id="CHEBI:88166"/>
    </reaction>
    <physiologicalReaction direction="left-to-right" evidence="25">
        <dbReference type="Rhea" id="RHEA:48257"/>
    </physiologicalReaction>
</comment>
<evidence type="ECO:0000256" key="11">
    <source>
        <dbReference type="ARBA" id="ARBA00022990"/>
    </source>
</evidence>
<dbReference type="Gene3D" id="2.40.110.10">
    <property type="entry name" value="Butyryl-CoA Dehydrogenase, subunit A, domain 2"/>
    <property type="match status" value="1"/>
</dbReference>
<evidence type="ECO:0000259" key="29">
    <source>
        <dbReference type="Pfam" id="PF02770"/>
    </source>
</evidence>
<dbReference type="Gene3D" id="1.20.140.10">
    <property type="entry name" value="Butyryl-CoA Dehydrogenase, subunit A, domain 3"/>
    <property type="match status" value="1"/>
</dbReference>
<proteinExistence type="inferred from homology"/>
<accession>A0AA39TVM9</accession>
<evidence type="ECO:0000256" key="7">
    <source>
        <dbReference type="ARBA" id="ARBA00022630"/>
    </source>
</evidence>
<dbReference type="InterPro" id="IPR006091">
    <property type="entry name" value="Acyl-CoA_Oxase/DH_mid-dom"/>
</dbReference>
<keyword evidence="8 27" id="KW-0274">FAD</keyword>
<dbReference type="InterPro" id="IPR009075">
    <property type="entry name" value="AcylCo_DH/oxidase_C"/>
</dbReference>
<evidence type="ECO:0000256" key="14">
    <source>
        <dbReference type="ARBA" id="ARBA00023128"/>
    </source>
</evidence>
<dbReference type="InterPro" id="IPR037069">
    <property type="entry name" value="AcylCoA_DH/ox_N_sf"/>
</dbReference>
<comment type="catalytic activity">
    <reaction evidence="20">
        <text>2-methylbutanoyl-CoA + oxidized [electron-transfer flavoprotein] + H(+) = (2E)-2-methylbut-2-enoyl-CoA + reduced [electron-transfer flavoprotein]</text>
        <dbReference type="Rhea" id="RHEA:43780"/>
        <dbReference type="Rhea" id="RHEA-COMP:10685"/>
        <dbReference type="Rhea" id="RHEA-COMP:10686"/>
        <dbReference type="ChEBI" id="CHEBI:15378"/>
        <dbReference type="ChEBI" id="CHEBI:57336"/>
        <dbReference type="ChEBI" id="CHEBI:57337"/>
        <dbReference type="ChEBI" id="CHEBI:57692"/>
        <dbReference type="ChEBI" id="CHEBI:58307"/>
        <dbReference type="EC" id="1.3.8.5"/>
    </reaction>
    <physiologicalReaction direction="left-to-right" evidence="20">
        <dbReference type="Rhea" id="RHEA:43781"/>
    </physiologicalReaction>
</comment>
<dbReference type="FunFam" id="1.10.540.10:FF:000012">
    <property type="entry name" value="Acyl-CoA dehydrogenase short/branched chain"/>
    <property type="match status" value="1"/>
</dbReference>
<evidence type="ECO:0000256" key="9">
    <source>
        <dbReference type="ARBA" id="ARBA00022832"/>
    </source>
</evidence>
<evidence type="ECO:0000256" key="27">
    <source>
        <dbReference type="RuleBase" id="RU362125"/>
    </source>
</evidence>